<dbReference type="EMBL" id="NAJO01000031">
    <property type="protein sequence ID" value="OQO01466.1"/>
    <property type="molecule type" value="Genomic_DNA"/>
</dbReference>
<sequence length="628" mass="70082">MASIEKLKRSQHATLEGATDSSEEAYAFPDGIESSDIESLEDVTSGNEASECDSYDLTDDDEANYVTSSSKSALKKVKTSSKSALKVKTSSKTAYKTSSKTATRKLRSSRPSPAVKTKNGKRLTFKRQGKTVAKKLSTDCNYEPISLDIHDPKAFKIINAPRTQSGLTDMNAGSKQSDADRSFDARVQKAGRFFMGCRKILECYNAGGDSHVIVARQIDAEKILKFLKHHMDPRMILFLGSKDFRIEDFEELRSFSIEDLEDWGCYLGYIVWPSGEIEGYVGSSVASKGMGTRLLLDYETGLQHAKAGVFHPVVATKCFAQYAALALPKGPRLLVRPLISYAMPADGESSDLVDTANRDQTHILESMSITYCQTMRVSTDEELMNLPNAARPISRAQLSKHCRSLAPPGRDVSDQTGRNGMLPIVLNPHVTREQTDRFKDGLESQEAICPLCTETIDLENDKFTQMNGCRAADVLDDHQIFHFSCKRFLDHYMEKSDDTPRDLRLLAGPEEVLATVRARMIELKDYKAAALEEKRCPICTEPVGVGNITGRGKQVCMLPCLEKFNHFCKTCKARIQCVMLGKAASPESQERRRRVQEADCSFKEFKMLLKTNYKGYNVTNNNQFTKGR</sequence>
<proteinExistence type="predicted"/>
<feature type="compositionally biased region" description="Low complexity" evidence="1">
    <location>
        <begin position="88"/>
        <end position="101"/>
    </location>
</feature>
<evidence type="ECO:0000256" key="1">
    <source>
        <dbReference type="SAM" id="MobiDB-lite"/>
    </source>
</evidence>
<reference evidence="3" key="1">
    <citation type="submission" date="2017-03" db="EMBL/GenBank/DDBJ databases">
        <title>Genomes of endolithic fungi from Antarctica.</title>
        <authorList>
            <person name="Coleine C."/>
            <person name="Masonjones S."/>
            <person name="Stajich J.E."/>
        </authorList>
    </citation>
    <scope>NUCLEOTIDE SEQUENCE [LARGE SCALE GENOMIC DNA]</scope>
    <source>
        <strain evidence="3">CCFEE 5527</strain>
    </source>
</reference>
<gene>
    <name evidence="2" type="ORF">B0A48_13021</name>
</gene>
<evidence type="ECO:0000313" key="2">
    <source>
        <dbReference type="EMBL" id="OQO01466.1"/>
    </source>
</evidence>
<name>A0A1V8SQM2_9PEZI</name>
<dbReference type="Proteomes" id="UP000192596">
    <property type="component" value="Unassembled WGS sequence"/>
</dbReference>
<organism evidence="2 3">
    <name type="scientific">Cryoendolithus antarcticus</name>
    <dbReference type="NCBI Taxonomy" id="1507870"/>
    <lineage>
        <taxon>Eukaryota</taxon>
        <taxon>Fungi</taxon>
        <taxon>Dikarya</taxon>
        <taxon>Ascomycota</taxon>
        <taxon>Pezizomycotina</taxon>
        <taxon>Dothideomycetes</taxon>
        <taxon>Dothideomycetidae</taxon>
        <taxon>Cladosporiales</taxon>
        <taxon>Cladosporiaceae</taxon>
        <taxon>Cryoendolithus</taxon>
    </lineage>
</organism>
<accession>A0A1V8SQM2</accession>
<feature type="region of interest" description="Disordered" evidence="1">
    <location>
        <begin position="1"/>
        <end position="58"/>
    </location>
</feature>
<evidence type="ECO:0000313" key="3">
    <source>
        <dbReference type="Proteomes" id="UP000192596"/>
    </source>
</evidence>
<keyword evidence="3" id="KW-1185">Reference proteome</keyword>
<dbReference type="AlphaFoldDB" id="A0A1V8SQM2"/>
<dbReference type="InParanoid" id="A0A1V8SQM2"/>
<protein>
    <submittedName>
        <fullName evidence="2">Uncharacterized protein</fullName>
    </submittedName>
</protein>
<feature type="region of interest" description="Disordered" evidence="1">
    <location>
        <begin position="88"/>
        <end position="120"/>
    </location>
</feature>
<comment type="caution">
    <text evidence="2">The sequence shown here is derived from an EMBL/GenBank/DDBJ whole genome shotgun (WGS) entry which is preliminary data.</text>
</comment>